<evidence type="ECO:0000313" key="1">
    <source>
        <dbReference type="EMBL" id="GFU31909.1"/>
    </source>
</evidence>
<organism evidence="1 2">
    <name type="scientific">Nephila pilipes</name>
    <name type="common">Giant wood spider</name>
    <name type="synonym">Nephila maculata</name>
    <dbReference type="NCBI Taxonomy" id="299642"/>
    <lineage>
        <taxon>Eukaryota</taxon>
        <taxon>Metazoa</taxon>
        <taxon>Ecdysozoa</taxon>
        <taxon>Arthropoda</taxon>
        <taxon>Chelicerata</taxon>
        <taxon>Arachnida</taxon>
        <taxon>Araneae</taxon>
        <taxon>Araneomorphae</taxon>
        <taxon>Entelegynae</taxon>
        <taxon>Araneoidea</taxon>
        <taxon>Nephilidae</taxon>
        <taxon>Nephila</taxon>
    </lineage>
</organism>
<protein>
    <submittedName>
        <fullName evidence="1">Uncharacterized protein</fullName>
    </submittedName>
</protein>
<dbReference type="Proteomes" id="UP000887013">
    <property type="component" value="Unassembled WGS sequence"/>
</dbReference>
<proteinExistence type="predicted"/>
<dbReference type="EMBL" id="BMAW01033801">
    <property type="protein sequence ID" value="GFU31909.1"/>
    <property type="molecule type" value="Genomic_DNA"/>
</dbReference>
<reference evidence="1" key="1">
    <citation type="submission" date="2020-08" db="EMBL/GenBank/DDBJ databases">
        <title>Multicomponent nature underlies the extraordinary mechanical properties of spider dragline silk.</title>
        <authorList>
            <person name="Kono N."/>
            <person name="Nakamura H."/>
            <person name="Mori M."/>
            <person name="Yoshida Y."/>
            <person name="Ohtoshi R."/>
            <person name="Malay A.D."/>
            <person name="Moran D.A.P."/>
            <person name="Tomita M."/>
            <person name="Numata K."/>
            <person name="Arakawa K."/>
        </authorList>
    </citation>
    <scope>NUCLEOTIDE SEQUENCE</scope>
</reference>
<name>A0A8X6QQT8_NEPPI</name>
<gene>
    <name evidence="1" type="ORF">NPIL_572961</name>
</gene>
<accession>A0A8X6QQT8</accession>
<comment type="caution">
    <text evidence="1">The sequence shown here is derived from an EMBL/GenBank/DDBJ whole genome shotgun (WGS) entry which is preliminary data.</text>
</comment>
<feature type="non-terminal residue" evidence="1">
    <location>
        <position position="1"/>
    </location>
</feature>
<sequence>EENNRTKSSHFAANTLREKVLDHLERERSPPVFQSLHKVNDYEPYYYSKMKCMEPIPLRRILD</sequence>
<dbReference type="AlphaFoldDB" id="A0A8X6QQT8"/>
<evidence type="ECO:0000313" key="2">
    <source>
        <dbReference type="Proteomes" id="UP000887013"/>
    </source>
</evidence>
<keyword evidence="2" id="KW-1185">Reference proteome</keyword>